<dbReference type="Proteomes" id="UP000828390">
    <property type="component" value="Unassembled WGS sequence"/>
</dbReference>
<reference evidence="1" key="1">
    <citation type="journal article" date="2019" name="bioRxiv">
        <title>The Genome of the Zebra Mussel, Dreissena polymorpha: A Resource for Invasive Species Research.</title>
        <authorList>
            <person name="McCartney M.A."/>
            <person name="Auch B."/>
            <person name="Kono T."/>
            <person name="Mallez S."/>
            <person name="Zhang Y."/>
            <person name="Obille A."/>
            <person name="Becker A."/>
            <person name="Abrahante J.E."/>
            <person name="Garbe J."/>
            <person name="Badalamenti J.P."/>
            <person name="Herman A."/>
            <person name="Mangelson H."/>
            <person name="Liachko I."/>
            <person name="Sullivan S."/>
            <person name="Sone E.D."/>
            <person name="Koren S."/>
            <person name="Silverstein K.A.T."/>
            <person name="Beckman K.B."/>
            <person name="Gohl D.M."/>
        </authorList>
    </citation>
    <scope>NUCLEOTIDE SEQUENCE</scope>
    <source>
        <strain evidence="1">Duluth1</strain>
        <tissue evidence="1">Whole animal</tissue>
    </source>
</reference>
<accession>A0A9D3Y6C0</accession>
<organism evidence="1 2">
    <name type="scientific">Dreissena polymorpha</name>
    <name type="common">Zebra mussel</name>
    <name type="synonym">Mytilus polymorpha</name>
    <dbReference type="NCBI Taxonomy" id="45954"/>
    <lineage>
        <taxon>Eukaryota</taxon>
        <taxon>Metazoa</taxon>
        <taxon>Spiralia</taxon>
        <taxon>Lophotrochozoa</taxon>
        <taxon>Mollusca</taxon>
        <taxon>Bivalvia</taxon>
        <taxon>Autobranchia</taxon>
        <taxon>Heteroconchia</taxon>
        <taxon>Euheterodonta</taxon>
        <taxon>Imparidentia</taxon>
        <taxon>Neoheterodontei</taxon>
        <taxon>Myida</taxon>
        <taxon>Dreissenoidea</taxon>
        <taxon>Dreissenidae</taxon>
        <taxon>Dreissena</taxon>
    </lineage>
</organism>
<gene>
    <name evidence="1" type="ORF">DPMN_193397</name>
</gene>
<proteinExistence type="predicted"/>
<sequence length="109" mass="12029">MSLSNNWMMGSLELKRSYPRVAAAAAAATRTISSILELNNRLSGQLGPDAQGHFLAQDLGANAQLVLPTGYYLVNKRSYTHKFKPSERCSPNQTLHLNRIPDIKALSLF</sequence>
<protein>
    <submittedName>
        <fullName evidence="1">Uncharacterized protein</fullName>
    </submittedName>
</protein>
<dbReference type="EMBL" id="JAIWYP010000018">
    <property type="protein sequence ID" value="KAH3693060.1"/>
    <property type="molecule type" value="Genomic_DNA"/>
</dbReference>
<evidence type="ECO:0000313" key="1">
    <source>
        <dbReference type="EMBL" id="KAH3693060.1"/>
    </source>
</evidence>
<comment type="caution">
    <text evidence="1">The sequence shown here is derived from an EMBL/GenBank/DDBJ whole genome shotgun (WGS) entry which is preliminary data.</text>
</comment>
<reference evidence="1" key="2">
    <citation type="submission" date="2020-11" db="EMBL/GenBank/DDBJ databases">
        <authorList>
            <person name="McCartney M.A."/>
            <person name="Auch B."/>
            <person name="Kono T."/>
            <person name="Mallez S."/>
            <person name="Becker A."/>
            <person name="Gohl D.M."/>
            <person name="Silverstein K.A.T."/>
            <person name="Koren S."/>
            <person name="Bechman K.B."/>
            <person name="Herman A."/>
            <person name="Abrahante J.E."/>
            <person name="Garbe J."/>
        </authorList>
    </citation>
    <scope>NUCLEOTIDE SEQUENCE</scope>
    <source>
        <strain evidence="1">Duluth1</strain>
        <tissue evidence="1">Whole animal</tissue>
    </source>
</reference>
<dbReference type="AlphaFoldDB" id="A0A9D3Y6C0"/>
<keyword evidence="2" id="KW-1185">Reference proteome</keyword>
<evidence type="ECO:0000313" key="2">
    <source>
        <dbReference type="Proteomes" id="UP000828390"/>
    </source>
</evidence>
<name>A0A9D3Y6C0_DREPO</name>